<organism evidence="2 3">
    <name type="scientific">Quercus suber</name>
    <name type="common">Cork oak</name>
    <dbReference type="NCBI Taxonomy" id="58331"/>
    <lineage>
        <taxon>Eukaryota</taxon>
        <taxon>Viridiplantae</taxon>
        <taxon>Streptophyta</taxon>
        <taxon>Embryophyta</taxon>
        <taxon>Tracheophyta</taxon>
        <taxon>Spermatophyta</taxon>
        <taxon>Magnoliopsida</taxon>
        <taxon>eudicotyledons</taxon>
        <taxon>Gunneridae</taxon>
        <taxon>Pentapetalae</taxon>
        <taxon>rosids</taxon>
        <taxon>fabids</taxon>
        <taxon>Fagales</taxon>
        <taxon>Fagaceae</taxon>
        <taxon>Quercus</taxon>
    </lineage>
</organism>
<accession>A0AAW0LJI5</accession>
<reference evidence="2 3" key="1">
    <citation type="journal article" date="2018" name="Sci. Data">
        <title>The draft genome sequence of cork oak.</title>
        <authorList>
            <person name="Ramos A.M."/>
            <person name="Usie A."/>
            <person name="Barbosa P."/>
            <person name="Barros P.M."/>
            <person name="Capote T."/>
            <person name="Chaves I."/>
            <person name="Simoes F."/>
            <person name="Abreu I."/>
            <person name="Carrasquinho I."/>
            <person name="Faro C."/>
            <person name="Guimaraes J.B."/>
            <person name="Mendonca D."/>
            <person name="Nobrega F."/>
            <person name="Rodrigues L."/>
            <person name="Saibo N.J.M."/>
            <person name="Varela M.C."/>
            <person name="Egas C."/>
            <person name="Matos J."/>
            <person name="Miguel C.M."/>
            <person name="Oliveira M.M."/>
            <person name="Ricardo C.P."/>
            <person name="Goncalves S."/>
        </authorList>
    </citation>
    <scope>NUCLEOTIDE SEQUENCE [LARGE SCALE GENOMIC DNA]</scope>
    <source>
        <strain evidence="3">cv. HL8</strain>
    </source>
</reference>
<feature type="transmembrane region" description="Helical" evidence="1">
    <location>
        <begin position="57"/>
        <end position="78"/>
    </location>
</feature>
<sequence length="110" mass="12634">MRKFKLLKLNLMHPQQFPYLLATLALMGTSLVLLMIAGNCCCSCLKRSCLMCLEKLISVLMCLRIWDLLFQILIPVLFPPHPPPPPCVTKTNHKVTTMWYLYYLFGIGAF</sequence>
<keyword evidence="1" id="KW-1133">Transmembrane helix</keyword>
<evidence type="ECO:0000256" key="1">
    <source>
        <dbReference type="SAM" id="Phobius"/>
    </source>
</evidence>
<feature type="transmembrane region" description="Helical" evidence="1">
    <location>
        <begin position="20"/>
        <end position="45"/>
    </location>
</feature>
<protein>
    <submittedName>
        <fullName evidence="2">Uncharacterized protein</fullName>
    </submittedName>
</protein>
<keyword evidence="1" id="KW-0472">Membrane</keyword>
<comment type="caution">
    <text evidence="2">The sequence shown here is derived from an EMBL/GenBank/DDBJ whole genome shotgun (WGS) entry which is preliminary data.</text>
</comment>
<gene>
    <name evidence="2" type="ORF">CFP56_043078</name>
</gene>
<dbReference type="AlphaFoldDB" id="A0AAW0LJI5"/>
<keyword evidence="3" id="KW-1185">Reference proteome</keyword>
<dbReference type="Proteomes" id="UP000237347">
    <property type="component" value="Unassembled WGS sequence"/>
</dbReference>
<name>A0AAW0LJI5_QUESU</name>
<keyword evidence="1" id="KW-0812">Transmembrane</keyword>
<evidence type="ECO:0000313" key="2">
    <source>
        <dbReference type="EMBL" id="KAK7851066.1"/>
    </source>
</evidence>
<dbReference type="EMBL" id="PKMF04000092">
    <property type="protein sequence ID" value="KAK7851066.1"/>
    <property type="molecule type" value="Genomic_DNA"/>
</dbReference>
<evidence type="ECO:0000313" key="3">
    <source>
        <dbReference type="Proteomes" id="UP000237347"/>
    </source>
</evidence>
<proteinExistence type="predicted"/>